<proteinExistence type="inferred from homology"/>
<evidence type="ECO:0000256" key="1">
    <source>
        <dbReference type="ARBA" id="ARBA00006611"/>
    </source>
</evidence>
<feature type="compositionally biased region" description="Polar residues" evidence="4">
    <location>
        <begin position="1"/>
        <end position="15"/>
    </location>
</feature>
<dbReference type="GO" id="GO:0005524">
    <property type="term" value="F:ATP binding"/>
    <property type="evidence" value="ECO:0007669"/>
    <property type="project" value="UniProtKB-KW"/>
</dbReference>
<dbReference type="InterPro" id="IPR027417">
    <property type="entry name" value="P-loop_NTPase"/>
</dbReference>
<dbReference type="GO" id="GO:0016887">
    <property type="term" value="F:ATP hydrolysis activity"/>
    <property type="evidence" value="ECO:0007669"/>
    <property type="project" value="TreeGrafter"/>
</dbReference>
<sequence>MASNTNEVSRTNRPTEVNGRYSRADAATVDEPIDLAEQRKLIVDRLLHLQPKTDAYATEFVDQILQFAARVRTSDLHLQPTLTGFEVRFRNDGVLQPLGEFPVGASSSIVSRLKVIANLLTYRSDIPQEGRIAAPSDATEVRVSTYPTLHGERAVLRFFGHGNRFKKLDELGHSPDVTEMIRDCLAETSGAMLICGPAGSGKSTTLYACLRHLVSTTGGARNLMTLEDPIEVPVPGASQSQVNVAAGFDLNTGLRSLLRQDPEVIMIGEIRDPETAEIAIQASLTGQLMVTTFHADSSVTAVSRLLDMGIEPYLLRSGVIGILCQRLLRLVCECADQSTDQNDFCGLPIERTAIARGCERCNDSGYQGRKVISEFLSLKDSALADAILDTKDSRATYRIAVESGMKSLWERATELVREGKTTAQEVRRVLGMTMRI</sequence>
<comment type="caution">
    <text evidence="6">The sequence shown here is derived from an EMBL/GenBank/DDBJ whole genome shotgun (WGS) entry which is preliminary data.</text>
</comment>
<comment type="similarity">
    <text evidence="1">Belongs to the GSP E family.</text>
</comment>
<dbReference type="AlphaFoldDB" id="A0A5C6AGR7"/>
<dbReference type="PANTHER" id="PTHR30258:SF2">
    <property type="entry name" value="COMG OPERON PROTEIN 1"/>
    <property type="match status" value="1"/>
</dbReference>
<reference evidence="6 7" key="1">
    <citation type="submission" date="2019-02" db="EMBL/GenBank/DDBJ databases">
        <title>Deep-cultivation of Planctomycetes and their phenomic and genomic characterization uncovers novel biology.</title>
        <authorList>
            <person name="Wiegand S."/>
            <person name="Jogler M."/>
            <person name="Boedeker C."/>
            <person name="Pinto D."/>
            <person name="Vollmers J."/>
            <person name="Rivas-Marin E."/>
            <person name="Kohn T."/>
            <person name="Peeters S.H."/>
            <person name="Heuer A."/>
            <person name="Rast P."/>
            <person name="Oberbeckmann S."/>
            <person name="Bunk B."/>
            <person name="Jeske O."/>
            <person name="Meyerdierks A."/>
            <person name="Storesund J.E."/>
            <person name="Kallscheuer N."/>
            <person name="Luecker S."/>
            <person name="Lage O.M."/>
            <person name="Pohl T."/>
            <person name="Merkel B.J."/>
            <person name="Hornburger P."/>
            <person name="Mueller R.-W."/>
            <person name="Bruemmer F."/>
            <person name="Labrenz M."/>
            <person name="Spormann A.M."/>
            <person name="Op Den Camp H."/>
            <person name="Overmann J."/>
            <person name="Amann R."/>
            <person name="Jetten M.S.M."/>
            <person name="Mascher T."/>
            <person name="Medema M.H."/>
            <person name="Devos D.P."/>
            <person name="Kaster A.-K."/>
            <person name="Ovreas L."/>
            <person name="Rohde M."/>
            <person name="Galperin M.Y."/>
            <person name="Jogler C."/>
        </authorList>
    </citation>
    <scope>NUCLEOTIDE SEQUENCE [LARGE SCALE GENOMIC DNA]</scope>
    <source>
        <strain evidence="6 7">Pla52n</strain>
    </source>
</reference>
<dbReference type="GO" id="GO:0005886">
    <property type="term" value="C:plasma membrane"/>
    <property type="evidence" value="ECO:0007669"/>
    <property type="project" value="TreeGrafter"/>
</dbReference>
<keyword evidence="7" id="KW-1185">Reference proteome</keyword>
<dbReference type="Gene3D" id="3.40.50.300">
    <property type="entry name" value="P-loop containing nucleotide triphosphate hydrolases"/>
    <property type="match status" value="1"/>
</dbReference>
<gene>
    <name evidence="6" type="primary">epsE_7</name>
    <name evidence="6" type="ORF">Pla52n_51130</name>
</gene>
<accession>A0A5C6AGR7</accession>
<protein>
    <submittedName>
        <fullName evidence="6">Type II secretion system protein E</fullName>
    </submittedName>
</protein>
<dbReference type="SUPFAM" id="SSF52540">
    <property type="entry name" value="P-loop containing nucleoside triphosphate hydrolases"/>
    <property type="match status" value="1"/>
</dbReference>
<feature type="region of interest" description="Disordered" evidence="4">
    <location>
        <begin position="1"/>
        <end position="23"/>
    </location>
</feature>
<keyword evidence="2" id="KW-0547">Nucleotide-binding</keyword>
<keyword evidence="3" id="KW-0067">ATP-binding</keyword>
<dbReference type="Gene3D" id="3.30.450.90">
    <property type="match status" value="1"/>
</dbReference>
<evidence type="ECO:0000256" key="4">
    <source>
        <dbReference type="SAM" id="MobiDB-lite"/>
    </source>
</evidence>
<evidence type="ECO:0000259" key="5">
    <source>
        <dbReference type="Pfam" id="PF00437"/>
    </source>
</evidence>
<feature type="domain" description="Bacterial type II secretion system protein E" evidence="5">
    <location>
        <begin position="54"/>
        <end position="428"/>
    </location>
</feature>
<name>A0A5C6AGR7_9BACT</name>
<evidence type="ECO:0000256" key="3">
    <source>
        <dbReference type="ARBA" id="ARBA00022840"/>
    </source>
</evidence>
<dbReference type="RefSeq" id="WP_231742308.1">
    <property type="nucleotide sequence ID" value="NZ_CP151726.1"/>
</dbReference>
<dbReference type="Pfam" id="PF00437">
    <property type="entry name" value="T2SSE"/>
    <property type="match status" value="1"/>
</dbReference>
<dbReference type="PANTHER" id="PTHR30258">
    <property type="entry name" value="TYPE II SECRETION SYSTEM PROTEIN GSPE-RELATED"/>
    <property type="match status" value="1"/>
</dbReference>
<dbReference type="CDD" id="cd01129">
    <property type="entry name" value="PulE-GspE-like"/>
    <property type="match status" value="1"/>
</dbReference>
<organism evidence="6 7">
    <name type="scientific">Stieleria varia</name>
    <dbReference type="NCBI Taxonomy" id="2528005"/>
    <lineage>
        <taxon>Bacteria</taxon>
        <taxon>Pseudomonadati</taxon>
        <taxon>Planctomycetota</taxon>
        <taxon>Planctomycetia</taxon>
        <taxon>Pirellulales</taxon>
        <taxon>Pirellulaceae</taxon>
        <taxon>Stieleria</taxon>
    </lineage>
</organism>
<evidence type="ECO:0000313" key="7">
    <source>
        <dbReference type="Proteomes" id="UP000320176"/>
    </source>
</evidence>
<dbReference type="InterPro" id="IPR001482">
    <property type="entry name" value="T2SS/T4SS_dom"/>
</dbReference>
<evidence type="ECO:0000313" key="6">
    <source>
        <dbReference type="EMBL" id="TWT98596.1"/>
    </source>
</evidence>
<dbReference type="EMBL" id="SJPN01000006">
    <property type="protein sequence ID" value="TWT98596.1"/>
    <property type="molecule type" value="Genomic_DNA"/>
</dbReference>
<evidence type="ECO:0000256" key="2">
    <source>
        <dbReference type="ARBA" id="ARBA00022741"/>
    </source>
</evidence>
<dbReference type="Proteomes" id="UP000320176">
    <property type="component" value="Unassembled WGS sequence"/>
</dbReference>